<protein>
    <recommendedName>
        <fullName evidence="2">Sialidase domain-containing protein</fullName>
    </recommendedName>
</protein>
<evidence type="ECO:0000259" key="2">
    <source>
        <dbReference type="Pfam" id="PF13088"/>
    </source>
</evidence>
<dbReference type="AlphaFoldDB" id="A0AAW1S662"/>
<feature type="signal peptide" evidence="1">
    <location>
        <begin position="1"/>
        <end position="30"/>
    </location>
</feature>
<feature type="chain" id="PRO_5043564935" description="Sialidase domain-containing protein" evidence="1">
    <location>
        <begin position="31"/>
        <end position="446"/>
    </location>
</feature>
<dbReference type="EMBL" id="JALJOS010000003">
    <property type="protein sequence ID" value="KAK9841112.1"/>
    <property type="molecule type" value="Genomic_DNA"/>
</dbReference>
<dbReference type="Pfam" id="PF13088">
    <property type="entry name" value="BNR_2"/>
    <property type="match status" value="1"/>
</dbReference>
<dbReference type="InterPro" id="IPR036278">
    <property type="entry name" value="Sialidase_sf"/>
</dbReference>
<dbReference type="Gene3D" id="2.120.10.10">
    <property type="match status" value="1"/>
</dbReference>
<dbReference type="PANTHER" id="PTHR43752">
    <property type="entry name" value="BNR/ASP-BOX REPEAT FAMILY PROTEIN"/>
    <property type="match status" value="1"/>
</dbReference>
<dbReference type="InterPro" id="IPR011040">
    <property type="entry name" value="Sialidase"/>
</dbReference>
<dbReference type="Proteomes" id="UP001438707">
    <property type="component" value="Unassembled WGS sequence"/>
</dbReference>
<evidence type="ECO:0000313" key="3">
    <source>
        <dbReference type="EMBL" id="KAK9841112.1"/>
    </source>
</evidence>
<reference evidence="3 4" key="1">
    <citation type="journal article" date="2024" name="Nat. Commun.">
        <title>Phylogenomics reveals the evolutionary origins of lichenization in chlorophyte algae.</title>
        <authorList>
            <person name="Puginier C."/>
            <person name="Libourel C."/>
            <person name="Otte J."/>
            <person name="Skaloud P."/>
            <person name="Haon M."/>
            <person name="Grisel S."/>
            <person name="Petersen M."/>
            <person name="Berrin J.G."/>
            <person name="Delaux P.M."/>
            <person name="Dal Grande F."/>
            <person name="Keller J."/>
        </authorList>
    </citation>
    <scope>NUCLEOTIDE SEQUENCE [LARGE SCALE GENOMIC DNA]</scope>
    <source>
        <strain evidence="3 4">SAG 2145</strain>
    </source>
</reference>
<name>A0AAW1S662_9CHLO</name>
<dbReference type="SUPFAM" id="SSF50939">
    <property type="entry name" value="Sialidases"/>
    <property type="match status" value="1"/>
</dbReference>
<sequence length="446" mass="48397">MASWIQWCHHWLHTLGIALLGAPSLPTTYQVPVDYSWVYKTPSFPGSVPGQGATRGGLLYTHMGMLTMLPNGSLAAAWQGSTDSWEGSPNQSLYWSVSSDNAQTWSPHQLLVPPRPPGLPVWGPVLHNQDGTMHLFYSASVEQCGGWGETGQGFSPGGDIFHMTSGDSGATWSSPAVIYPFSDRLGIPKVTANRLAVLDDGSWLLPVWHEGSRPDCGQGLRSNGAPGMLLSVDQGKSFEPILLNRPNATWLIEPTVVALKPDRPDMHIPVGLEKDLQPKVEDPQALALFRTKAGVLYQSIGYGREAREWTQPEPINVRNPDSKVSMDMTPVGTMLLAFNDASQLGQRTPLTVSSSTDNGVSWEELLVLEDKLKGSFSYPTLLCPSSTDSCFVIYTVNANPTTPPAQAQAGTCKGRCCNRKNAYQSLRSTSRLQGWFCSAAHISICG</sequence>
<evidence type="ECO:0000256" key="1">
    <source>
        <dbReference type="SAM" id="SignalP"/>
    </source>
</evidence>
<accession>A0AAW1S662</accession>
<organism evidence="3 4">
    <name type="scientific">Apatococcus lobatus</name>
    <dbReference type="NCBI Taxonomy" id="904363"/>
    <lineage>
        <taxon>Eukaryota</taxon>
        <taxon>Viridiplantae</taxon>
        <taxon>Chlorophyta</taxon>
        <taxon>core chlorophytes</taxon>
        <taxon>Trebouxiophyceae</taxon>
        <taxon>Chlorellales</taxon>
        <taxon>Chlorellaceae</taxon>
        <taxon>Apatococcus</taxon>
    </lineage>
</organism>
<proteinExistence type="predicted"/>
<dbReference type="PANTHER" id="PTHR43752:SF2">
    <property type="entry name" value="BNR_ASP-BOX REPEAT FAMILY PROTEIN"/>
    <property type="match status" value="1"/>
</dbReference>
<keyword evidence="4" id="KW-1185">Reference proteome</keyword>
<dbReference type="CDD" id="cd15482">
    <property type="entry name" value="Sialidase_non-viral"/>
    <property type="match status" value="1"/>
</dbReference>
<feature type="domain" description="Sialidase" evidence="2">
    <location>
        <begin position="72"/>
        <end position="382"/>
    </location>
</feature>
<gene>
    <name evidence="3" type="ORF">WJX74_000204</name>
</gene>
<evidence type="ECO:0000313" key="4">
    <source>
        <dbReference type="Proteomes" id="UP001438707"/>
    </source>
</evidence>
<keyword evidence="1" id="KW-0732">Signal</keyword>
<comment type="caution">
    <text evidence="3">The sequence shown here is derived from an EMBL/GenBank/DDBJ whole genome shotgun (WGS) entry which is preliminary data.</text>
</comment>